<gene>
    <name evidence="7" type="primary">AP3M1</name>
    <name evidence="7" type="ORF">Hypma_012449</name>
</gene>
<name>A0A369JED1_HYPMA</name>
<comment type="subcellular location">
    <subcellularLocation>
        <location evidence="1">Endomembrane system</location>
    </subcellularLocation>
</comment>
<dbReference type="EMBL" id="LUEZ02000062">
    <property type="protein sequence ID" value="RDB20491.1"/>
    <property type="molecule type" value="Genomic_DNA"/>
</dbReference>
<comment type="caution">
    <text evidence="7">The sequence shown here is derived from an EMBL/GenBank/DDBJ whole genome shotgun (WGS) entry which is preliminary data.</text>
</comment>
<dbReference type="CDD" id="cd09252">
    <property type="entry name" value="AP-3_Mu3_Cterm"/>
    <property type="match status" value="1"/>
</dbReference>
<dbReference type="SUPFAM" id="SSF64356">
    <property type="entry name" value="SNARE-like"/>
    <property type="match status" value="1"/>
</dbReference>
<keyword evidence="8" id="KW-1185">Reference proteome</keyword>
<dbReference type="InParanoid" id="A0A369JED1"/>
<dbReference type="Gene3D" id="2.60.40.1170">
    <property type="entry name" value="Mu homology domain, subdomain B"/>
    <property type="match status" value="2"/>
</dbReference>
<keyword evidence="4" id="KW-0472">Membrane</keyword>
<proteinExistence type="inferred from homology"/>
<dbReference type="Gene3D" id="3.30.450.60">
    <property type="match status" value="1"/>
</dbReference>
<dbReference type="STRING" id="39966.A0A369JED1"/>
<evidence type="ECO:0000256" key="4">
    <source>
        <dbReference type="ARBA" id="ARBA00023136"/>
    </source>
</evidence>
<feature type="domain" description="MHD" evidence="6">
    <location>
        <begin position="190"/>
        <end position="467"/>
    </location>
</feature>
<dbReference type="CDD" id="cd14837">
    <property type="entry name" value="AP3_Mu_N"/>
    <property type="match status" value="1"/>
</dbReference>
<dbReference type="InterPro" id="IPR036168">
    <property type="entry name" value="AP2_Mu_C_sf"/>
</dbReference>
<reference evidence="7" key="1">
    <citation type="submission" date="2018-04" db="EMBL/GenBank/DDBJ databases">
        <title>Whole genome sequencing of Hypsizygus marmoreus.</title>
        <authorList>
            <person name="Choi I.-G."/>
            <person name="Min B."/>
            <person name="Kim J.-G."/>
            <person name="Kim S."/>
            <person name="Oh Y.-L."/>
            <person name="Kong W.-S."/>
            <person name="Park H."/>
            <person name="Jeong J."/>
            <person name="Song E.-S."/>
        </authorList>
    </citation>
    <scope>NUCLEOTIDE SEQUENCE [LARGE SCALE GENOMIC DNA]</scope>
    <source>
        <strain evidence="7">51987-8</strain>
    </source>
</reference>
<dbReference type="InterPro" id="IPR050431">
    <property type="entry name" value="Adaptor_comp_med_subunit"/>
</dbReference>
<evidence type="ECO:0000259" key="6">
    <source>
        <dbReference type="PROSITE" id="PS51072"/>
    </source>
</evidence>
<dbReference type="GO" id="GO:0030131">
    <property type="term" value="C:clathrin adaptor complex"/>
    <property type="evidence" value="ECO:0007669"/>
    <property type="project" value="UniProtKB-UniRule"/>
</dbReference>
<dbReference type="PROSITE" id="PS51072">
    <property type="entry name" value="MHD"/>
    <property type="match status" value="1"/>
</dbReference>
<dbReference type="GO" id="GO:0016192">
    <property type="term" value="P:vesicle-mediated transport"/>
    <property type="evidence" value="ECO:0007669"/>
    <property type="project" value="InterPro"/>
</dbReference>
<dbReference type="OrthoDB" id="870at2759"/>
<dbReference type="AlphaFoldDB" id="A0A369JED1"/>
<evidence type="ECO:0000256" key="5">
    <source>
        <dbReference type="PIRNR" id="PIRNR005992"/>
    </source>
</evidence>
<dbReference type="GO" id="GO:0012505">
    <property type="term" value="C:endomembrane system"/>
    <property type="evidence" value="ECO:0007669"/>
    <property type="project" value="UniProtKB-SubCell"/>
</dbReference>
<keyword evidence="2 5" id="KW-0813">Transport</keyword>
<dbReference type="GO" id="GO:0006886">
    <property type="term" value="P:intracellular protein transport"/>
    <property type="evidence" value="ECO:0007669"/>
    <property type="project" value="UniProtKB-UniRule"/>
</dbReference>
<accession>A0A369JED1</accession>
<protein>
    <submittedName>
        <fullName evidence="7">AP-3 complex subunit mu-1</fullName>
    </submittedName>
</protein>
<evidence type="ECO:0000256" key="2">
    <source>
        <dbReference type="ARBA" id="ARBA00022448"/>
    </source>
</evidence>
<evidence type="ECO:0000313" key="8">
    <source>
        <dbReference type="Proteomes" id="UP000076154"/>
    </source>
</evidence>
<dbReference type="InterPro" id="IPR018240">
    <property type="entry name" value="Clathrin_mu_CS"/>
</dbReference>
<organism evidence="7 8">
    <name type="scientific">Hypsizygus marmoreus</name>
    <name type="common">White beech mushroom</name>
    <name type="synonym">Agaricus marmoreus</name>
    <dbReference type="NCBI Taxonomy" id="39966"/>
    <lineage>
        <taxon>Eukaryota</taxon>
        <taxon>Fungi</taxon>
        <taxon>Dikarya</taxon>
        <taxon>Basidiomycota</taxon>
        <taxon>Agaricomycotina</taxon>
        <taxon>Agaricomycetes</taxon>
        <taxon>Agaricomycetidae</taxon>
        <taxon>Agaricales</taxon>
        <taxon>Tricholomatineae</taxon>
        <taxon>Lyophyllaceae</taxon>
        <taxon>Hypsizygus</taxon>
    </lineage>
</organism>
<dbReference type="InterPro" id="IPR028565">
    <property type="entry name" value="MHD"/>
</dbReference>
<sequence>MALDGLIILDNTGRPIIQSGFRSTSPTYPLLHIDALNNALAKSPESVDPVIYVPPYGSAGATACCHVQCGDIRLLCPVSGDVDPLVAFAFLQTFIDILNEYFGNVSAATLKDNFDVVYQLLEETLDSGGHPLTTSSNALRDIVLPPSLLSKLLSVAGANINTTINSGSGLGGGPFSSPIPWRKAGLRYTSNEIYFDMVEELRAIVNKHGTPLVSGVWGKIETNAKLSGTPDCLLTFTNPRVLADCAFHPCVRLKRWTQDKALSFVPPDGHFVLADYRYSSNPSSASARFVGPGAAVTSPSLTVSKDNVPIPFVLKPVIELEEHGGNFDVALTSRLTTRAIEHLVVELYLGEGAGGIKCVAARGGAADRYGRGLEGNAIGASWAFDSNQKILRWEIPSVPASSTWNLRGSFTTSVHTPRPSHALKINFEIQSHTFSALKVEKLNVTGEVYKPYKGVRGRSIGNVEWRW</sequence>
<evidence type="ECO:0000256" key="1">
    <source>
        <dbReference type="ARBA" id="ARBA00004308"/>
    </source>
</evidence>
<dbReference type="PIRSF" id="PIRSF005992">
    <property type="entry name" value="Clathrin_mu"/>
    <property type="match status" value="1"/>
</dbReference>
<dbReference type="InterPro" id="IPR022775">
    <property type="entry name" value="AP_mu_sigma_su"/>
</dbReference>
<dbReference type="PROSITE" id="PS00990">
    <property type="entry name" value="CLAT_ADAPTOR_M_1"/>
    <property type="match status" value="1"/>
</dbReference>
<evidence type="ECO:0000313" key="7">
    <source>
        <dbReference type="EMBL" id="RDB20491.1"/>
    </source>
</evidence>
<dbReference type="InterPro" id="IPR011012">
    <property type="entry name" value="Longin-like_dom_sf"/>
</dbReference>
<evidence type="ECO:0000256" key="3">
    <source>
        <dbReference type="ARBA" id="ARBA00022927"/>
    </source>
</evidence>
<dbReference type="Proteomes" id="UP000076154">
    <property type="component" value="Unassembled WGS sequence"/>
</dbReference>
<dbReference type="PANTHER" id="PTHR10529">
    <property type="entry name" value="AP COMPLEX SUBUNIT MU"/>
    <property type="match status" value="1"/>
</dbReference>
<dbReference type="InterPro" id="IPR001392">
    <property type="entry name" value="Clathrin_mu"/>
</dbReference>
<comment type="similarity">
    <text evidence="5">Belongs to the adaptor complexes medium subunit family.</text>
</comment>
<dbReference type="SUPFAM" id="SSF49447">
    <property type="entry name" value="Second domain of Mu2 adaptin subunit (ap50) of ap2 adaptor"/>
    <property type="match status" value="1"/>
</dbReference>
<dbReference type="PRINTS" id="PR00314">
    <property type="entry name" value="CLATHRINADPT"/>
</dbReference>
<dbReference type="Pfam" id="PF01217">
    <property type="entry name" value="Clat_adaptor_s"/>
    <property type="match status" value="1"/>
</dbReference>
<keyword evidence="3 5" id="KW-0653">Protein transport</keyword>
<dbReference type="Pfam" id="PF00928">
    <property type="entry name" value="Adap_comp_sub"/>
    <property type="match status" value="1"/>
</dbReference>